<dbReference type="GO" id="GO:0005634">
    <property type="term" value="C:nucleus"/>
    <property type="evidence" value="ECO:0007669"/>
    <property type="project" value="TreeGrafter"/>
</dbReference>
<keyword evidence="10" id="KW-1185">Reference proteome</keyword>
<evidence type="ECO:0000256" key="3">
    <source>
        <dbReference type="ARBA" id="ARBA00022691"/>
    </source>
</evidence>
<keyword evidence="5" id="KW-0863">Zinc-finger</keyword>
<dbReference type="Pfam" id="PF01753">
    <property type="entry name" value="zf-MYND"/>
    <property type="match status" value="1"/>
</dbReference>
<dbReference type="Gene3D" id="1.10.220.160">
    <property type="match status" value="1"/>
</dbReference>
<sequence length="756" mass="87121">MDRLARVFSQQDELIALDADFKDEYETFKSLDSLPAEKRQRLQQLTLKLLEDLEQPHDQEKCAERSQNLREEGNMVFRGSVSAVFQDWERVLKACRLYTGAVFEAEDAEDELALAFANRGMALQEYGFYSEAYDDCANALDCGYPEKLRHKVVMRQAHCAWKLQQIASLEKHLGCLELLQLNDTFLLQLEDLKEKLQLLKNQAKEQEPQDRGESNALEEIITDPGQRGRYMVAKETISQGQIIFSERASCFVPLEQRLICQQCAASLMSAPIPCSKCHQRVVYCSRKCREAHLAIHMYECAAYRRDLLKLLGVSHLALRLVLTYMPQMLPKLQDCTSAQEVWAKITDMAKSTDSAETTPEYLQSLRMVSHLDKASQAELVYHILCANLLQLYLKEHTDFFDQFHSSSASTQEWQLITSALILRSAGQLLANGHVGDALLPVGLEPNEFALLLPDMWQRPRHLKLGQLHNLAHSELITAINLPHLSLCNHACAPSIRTKFDGCSAVNYAAKDISAGEEIFNCYTRDCRNSLKLHRSKPLKEVYKFQCSCDKCTRTNPDQDYLTFHRYRCEKPNCRQIFVPDVELQQNNLSWWLPSNADNSIICTICKERQQFAWYNGFLDLIENCADSTQRQTLFKAFDDLDKWLVDYHSLKRNLAEELITACFVEIDEGTLLDELEYENLAEIIRKQLEGIAAQCGEYSMEYITQMTHLWDLIALEKCQSNEKELLHLKGKLEYLASEHREIFLNYYNDFIEQQCK</sequence>
<evidence type="ECO:0000259" key="8">
    <source>
        <dbReference type="PROSITE" id="PS50280"/>
    </source>
</evidence>
<dbReference type="Gene3D" id="2.170.270.10">
    <property type="entry name" value="SET domain"/>
    <property type="match status" value="2"/>
</dbReference>
<dbReference type="PANTHER" id="PTHR46165:SF2">
    <property type="entry name" value="SET AND MYND DOMAIN-CONTAINING PROTEIN 4"/>
    <property type="match status" value="1"/>
</dbReference>
<dbReference type="InterPro" id="IPR052097">
    <property type="entry name" value="SET-MYND_domain_protein"/>
</dbReference>
<protein>
    <recommendedName>
        <fullName evidence="8">SET domain-containing protein</fullName>
    </recommendedName>
</protein>
<evidence type="ECO:0000256" key="4">
    <source>
        <dbReference type="ARBA" id="ARBA00022723"/>
    </source>
</evidence>
<dbReference type="GO" id="GO:0008270">
    <property type="term" value="F:zinc ion binding"/>
    <property type="evidence" value="ECO:0007669"/>
    <property type="project" value="UniProtKB-KW"/>
</dbReference>
<dbReference type="GO" id="GO:0008276">
    <property type="term" value="F:protein methyltransferase activity"/>
    <property type="evidence" value="ECO:0007669"/>
    <property type="project" value="UniProtKB-ARBA"/>
</dbReference>
<proteinExistence type="predicted"/>
<dbReference type="Proteomes" id="UP001059596">
    <property type="component" value="Unassembled WGS sequence"/>
</dbReference>
<name>A0A9P9YGS1_9MUSC</name>
<dbReference type="GO" id="GO:0008170">
    <property type="term" value="F:N-methyltransferase activity"/>
    <property type="evidence" value="ECO:0007669"/>
    <property type="project" value="UniProtKB-ARBA"/>
</dbReference>
<dbReference type="EMBL" id="JAMKOV010000021">
    <property type="protein sequence ID" value="KAI8036269.1"/>
    <property type="molecule type" value="Genomic_DNA"/>
</dbReference>
<evidence type="ECO:0000313" key="9">
    <source>
        <dbReference type="EMBL" id="KAI8036269.1"/>
    </source>
</evidence>
<dbReference type="PANTHER" id="PTHR46165">
    <property type="entry name" value="SET AND MYND DOMAIN-CONTAINING PROTEIN 4"/>
    <property type="match status" value="1"/>
</dbReference>
<dbReference type="Pfam" id="PF00856">
    <property type="entry name" value="SET"/>
    <property type="match status" value="1"/>
</dbReference>
<dbReference type="OrthoDB" id="62495at2759"/>
<dbReference type="InterPro" id="IPR001214">
    <property type="entry name" value="SET_dom"/>
</dbReference>
<dbReference type="AlphaFoldDB" id="A0A9P9YGS1"/>
<feature type="domain" description="SET" evidence="8">
    <location>
        <begin position="215"/>
        <end position="523"/>
    </location>
</feature>
<dbReference type="InterPro" id="IPR002893">
    <property type="entry name" value="Znf_MYND"/>
</dbReference>
<dbReference type="Gene3D" id="1.25.40.10">
    <property type="entry name" value="Tetratricopeptide repeat domain"/>
    <property type="match status" value="1"/>
</dbReference>
<evidence type="ECO:0000256" key="2">
    <source>
        <dbReference type="ARBA" id="ARBA00022679"/>
    </source>
</evidence>
<evidence type="ECO:0000256" key="1">
    <source>
        <dbReference type="ARBA" id="ARBA00022603"/>
    </source>
</evidence>
<organism evidence="9 10">
    <name type="scientific">Drosophila gunungcola</name>
    <name type="common">fruit fly</name>
    <dbReference type="NCBI Taxonomy" id="103775"/>
    <lineage>
        <taxon>Eukaryota</taxon>
        <taxon>Metazoa</taxon>
        <taxon>Ecdysozoa</taxon>
        <taxon>Arthropoda</taxon>
        <taxon>Hexapoda</taxon>
        <taxon>Insecta</taxon>
        <taxon>Pterygota</taxon>
        <taxon>Neoptera</taxon>
        <taxon>Endopterygota</taxon>
        <taxon>Diptera</taxon>
        <taxon>Brachycera</taxon>
        <taxon>Muscomorpha</taxon>
        <taxon>Ephydroidea</taxon>
        <taxon>Drosophilidae</taxon>
        <taxon>Drosophila</taxon>
        <taxon>Sophophora</taxon>
    </lineage>
</organism>
<keyword evidence="4" id="KW-0479">Metal-binding</keyword>
<dbReference type="GO" id="GO:0008757">
    <property type="term" value="F:S-adenosylmethionine-dependent methyltransferase activity"/>
    <property type="evidence" value="ECO:0007669"/>
    <property type="project" value="UniProtKB-ARBA"/>
</dbReference>
<comment type="caution">
    <text evidence="9">The sequence shown here is derived from an EMBL/GenBank/DDBJ whole genome shotgun (WGS) entry which is preliminary data.</text>
</comment>
<keyword evidence="3" id="KW-0949">S-adenosyl-L-methionine</keyword>
<evidence type="ECO:0000256" key="5">
    <source>
        <dbReference type="ARBA" id="ARBA00022771"/>
    </source>
</evidence>
<dbReference type="GO" id="GO:0042826">
    <property type="term" value="F:histone deacetylase binding"/>
    <property type="evidence" value="ECO:0007669"/>
    <property type="project" value="TreeGrafter"/>
</dbReference>
<dbReference type="InterPro" id="IPR011990">
    <property type="entry name" value="TPR-like_helical_dom_sf"/>
</dbReference>
<reference evidence="9" key="1">
    <citation type="journal article" date="2023" name="Genome Biol. Evol.">
        <title>Long-read-based Genome Assembly of Drosophila gunungcola Reveals Fewer Chemosensory Genes in Flower-breeding Species.</title>
        <authorList>
            <person name="Negi A."/>
            <person name="Liao B.Y."/>
            <person name="Yeh S.D."/>
        </authorList>
    </citation>
    <scope>NUCLEOTIDE SEQUENCE</scope>
    <source>
        <strain evidence="9">Sukarami</strain>
    </source>
</reference>
<accession>A0A9P9YGS1</accession>
<keyword evidence="7" id="KW-0175">Coiled coil</keyword>
<dbReference type="PROSITE" id="PS50280">
    <property type="entry name" value="SET"/>
    <property type="match status" value="1"/>
</dbReference>
<keyword evidence="1" id="KW-0489">Methyltransferase</keyword>
<dbReference type="InterPro" id="IPR046341">
    <property type="entry name" value="SET_dom_sf"/>
</dbReference>
<feature type="coiled-coil region" evidence="7">
    <location>
        <begin position="182"/>
        <end position="209"/>
    </location>
</feature>
<keyword evidence="6" id="KW-0862">Zinc</keyword>
<dbReference type="SUPFAM" id="SSF144232">
    <property type="entry name" value="HIT/MYND zinc finger-like"/>
    <property type="match status" value="1"/>
</dbReference>
<gene>
    <name evidence="9" type="ORF">M5D96_010862</name>
</gene>
<dbReference type="SUPFAM" id="SSF82199">
    <property type="entry name" value="SET domain"/>
    <property type="match status" value="1"/>
</dbReference>
<evidence type="ECO:0000256" key="7">
    <source>
        <dbReference type="SAM" id="Coils"/>
    </source>
</evidence>
<dbReference type="Gene3D" id="6.10.140.2220">
    <property type="match status" value="1"/>
</dbReference>
<dbReference type="GO" id="GO:0032259">
    <property type="term" value="P:methylation"/>
    <property type="evidence" value="ECO:0007669"/>
    <property type="project" value="UniProtKB-KW"/>
</dbReference>
<evidence type="ECO:0000313" key="10">
    <source>
        <dbReference type="Proteomes" id="UP001059596"/>
    </source>
</evidence>
<keyword evidence="2" id="KW-0808">Transferase</keyword>
<dbReference type="GO" id="GO:0005737">
    <property type="term" value="C:cytoplasm"/>
    <property type="evidence" value="ECO:0007669"/>
    <property type="project" value="TreeGrafter"/>
</dbReference>
<evidence type="ECO:0000256" key="6">
    <source>
        <dbReference type="ARBA" id="ARBA00022833"/>
    </source>
</evidence>